<keyword evidence="2" id="KW-1185">Reference proteome</keyword>
<gene>
    <name evidence="1" type="ORF">pdam_00010482</name>
</gene>
<feature type="non-terminal residue" evidence="1">
    <location>
        <position position="108"/>
    </location>
</feature>
<reference evidence="1 2" key="1">
    <citation type="journal article" date="2018" name="Sci. Rep.">
        <title>Comparative analysis of the Pocillopora damicornis genome highlights role of immune system in coral evolution.</title>
        <authorList>
            <person name="Cunning R."/>
            <person name="Bay R.A."/>
            <person name="Gillette P."/>
            <person name="Baker A.C."/>
            <person name="Traylor-Knowles N."/>
        </authorList>
    </citation>
    <scope>NUCLEOTIDE SEQUENCE [LARGE SCALE GENOMIC DNA]</scope>
    <source>
        <strain evidence="1">RSMAS</strain>
        <tissue evidence="1">Whole animal</tissue>
    </source>
</reference>
<dbReference type="PANTHER" id="PTHR20946">
    <property type="entry name" value="SANT AND BTB DOMAIN REGULATOR OF CLASS SWITCH RECOMBINATION"/>
    <property type="match status" value="1"/>
</dbReference>
<dbReference type="PANTHER" id="PTHR20946:SF0">
    <property type="entry name" value="SANT AND BTB DOMAIN REGULATOR OF CLASS SWITCH RECOMBINATION"/>
    <property type="match status" value="1"/>
</dbReference>
<dbReference type="Proteomes" id="UP000275408">
    <property type="component" value="Unassembled WGS sequence"/>
</dbReference>
<evidence type="ECO:0000313" key="2">
    <source>
        <dbReference type="Proteomes" id="UP000275408"/>
    </source>
</evidence>
<dbReference type="AlphaFoldDB" id="A0A3M6V109"/>
<evidence type="ECO:0000313" key="1">
    <source>
        <dbReference type="EMBL" id="RMX59636.1"/>
    </source>
</evidence>
<sequence>MTTLISGLRDEVKSWKEVYWRLWGAVNVLYCHRCGNYFQCSELGHCRCHPMTVDFGNLECAATKIIRIYPCCQQRVLHFDPSLEGTVSKLRLNCTLLLLQDLSCVRNR</sequence>
<comment type="caution">
    <text evidence="1">The sequence shown here is derived from an EMBL/GenBank/DDBJ whole genome shotgun (WGS) entry which is preliminary data.</text>
</comment>
<protein>
    <submittedName>
        <fullName evidence="1">Uncharacterized protein</fullName>
    </submittedName>
</protein>
<name>A0A3M6V109_POCDA</name>
<proteinExistence type="predicted"/>
<organism evidence="1 2">
    <name type="scientific">Pocillopora damicornis</name>
    <name type="common">Cauliflower coral</name>
    <name type="synonym">Millepora damicornis</name>
    <dbReference type="NCBI Taxonomy" id="46731"/>
    <lineage>
        <taxon>Eukaryota</taxon>
        <taxon>Metazoa</taxon>
        <taxon>Cnidaria</taxon>
        <taxon>Anthozoa</taxon>
        <taxon>Hexacorallia</taxon>
        <taxon>Scleractinia</taxon>
        <taxon>Astrocoeniina</taxon>
        <taxon>Pocilloporidae</taxon>
        <taxon>Pocillopora</taxon>
    </lineage>
</organism>
<dbReference type="InterPro" id="IPR045902">
    <property type="entry name" value="SANBR-like"/>
</dbReference>
<dbReference type="EMBL" id="RCHS01000299">
    <property type="protein sequence ID" value="RMX59636.1"/>
    <property type="molecule type" value="Genomic_DNA"/>
</dbReference>
<dbReference type="OrthoDB" id="550012at2759"/>
<accession>A0A3M6V109</accession>